<name>A0A1I3R2G6_9BURK</name>
<keyword evidence="2" id="KW-1185">Reference proteome</keyword>
<protein>
    <recommendedName>
        <fullName evidence="3">Mannitol repressor</fullName>
    </recommendedName>
</protein>
<dbReference type="EMBL" id="FOQU01000007">
    <property type="protein sequence ID" value="SFJ40315.1"/>
    <property type="molecule type" value="Genomic_DNA"/>
</dbReference>
<evidence type="ECO:0000313" key="2">
    <source>
        <dbReference type="Proteomes" id="UP000199548"/>
    </source>
</evidence>
<gene>
    <name evidence="1" type="ORF">SAMN05192543_1072</name>
</gene>
<dbReference type="AlphaFoldDB" id="A0A1I3R2G6"/>
<evidence type="ECO:0008006" key="3">
    <source>
        <dbReference type="Google" id="ProtNLM"/>
    </source>
</evidence>
<evidence type="ECO:0000313" key="1">
    <source>
        <dbReference type="EMBL" id="SFJ40315.1"/>
    </source>
</evidence>
<reference evidence="1 2" key="1">
    <citation type="submission" date="2016-10" db="EMBL/GenBank/DDBJ databases">
        <authorList>
            <person name="de Groot N.N."/>
        </authorList>
    </citation>
    <scope>NUCLEOTIDE SEQUENCE [LARGE SCALE GENOMIC DNA]</scope>
    <source>
        <strain evidence="1 2">LMG 23650</strain>
    </source>
</reference>
<organism evidence="1 2">
    <name type="scientific">Paraburkholderia megapolitana</name>
    <dbReference type="NCBI Taxonomy" id="420953"/>
    <lineage>
        <taxon>Bacteria</taxon>
        <taxon>Pseudomonadati</taxon>
        <taxon>Pseudomonadota</taxon>
        <taxon>Betaproteobacteria</taxon>
        <taxon>Burkholderiales</taxon>
        <taxon>Burkholderiaceae</taxon>
        <taxon>Paraburkholderia</taxon>
    </lineage>
</organism>
<dbReference type="RefSeq" id="WP_091015967.1">
    <property type="nucleotide sequence ID" value="NZ_CP041745.1"/>
</dbReference>
<dbReference type="OrthoDB" id="8479922at2"/>
<dbReference type="Proteomes" id="UP000199548">
    <property type="component" value="Unassembled WGS sequence"/>
</dbReference>
<proteinExistence type="predicted"/>
<accession>A0A1I3R2G6</accession>
<dbReference type="STRING" id="420953.SAMN05192543_1072"/>
<sequence length="173" mass="19686">MNEIQKAHARFVEEMGVVDNTVHVLLKGHLLIEEALSRIIDQFVFHREHVAEARLSFAGKVHLCRALCLRKNDLGEWDLIAALNAFRNVIAHTLQSPQRARKFDRVKEIYLREAATMSGIEDVRESSEADVVLLACGHCLGFLSSFEGDARVFRQLVFNMDRSLNPELTPFDL</sequence>